<accession>A0ABW6PAF2</accession>
<keyword evidence="3" id="KW-1185">Reference proteome</keyword>
<dbReference type="EMBL" id="JBIAMT010000005">
    <property type="protein sequence ID" value="MFF0500116.1"/>
    <property type="molecule type" value="Genomic_DNA"/>
</dbReference>
<proteinExistence type="predicted"/>
<keyword evidence="1" id="KW-1133">Transmembrane helix</keyword>
<dbReference type="RefSeq" id="WP_387399237.1">
    <property type="nucleotide sequence ID" value="NZ_JBIAMT010000005.1"/>
</dbReference>
<evidence type="ECO:0000256" key="1">
    <source>
        <dbReference type="SAM" id="Phobius"/>
    </source>
</evidence>
<sequence length="67" mass="7019">MTISRDRRPKTPRIDLISTAFALGICLLFLVGLSTLASAPVAILGSVGLAGAIVVALRMMALPDPER</sequence>
<dbReference type="Proteomes" id="UP001601442">
    <property type="component" value="Unassembled WGS sequence"/>
</dbReference>
<comment type="caution">
    <text evidence="2">The sequence shown here is derived from an EMBL/GenBank/DDBJ whole genome shotgun (WGS) entry which is preliminary data.</text>
</comment>
<gene>
    <name evidence="2" type="ORF">ACFYU5_27200</name>
</gene>
<evidence type="ECO:0000313" key="2">
    <source>
        <dbReference type="EMBL" id="MFF0500116.1"/>
    </source>
</evidence>
<protein>
    <submittedName>
        <fullName evidence="2">Uncharacterized protein</fullName>
    </submittedName>
</protein>
<feature type="transmembrane region" description="Helical" evidence="1">
    <location>
        <begin position="37"/>
        <end position="57"/>
    </location>
</feature>
<name>A0ABW6PAF2_9NOCA</name>
<reference evidence="2 3" key="1">
    <citation type="submission" date="2024-10" db="EMBL/GenBank/DDBJ databases">
        <title>The Natural Products Discovery Center: Release of the First 8490 Sequenced Strains for Exploring Actinobacteria Biosynthetic Diversity.</title>
        <authorList>
            <person name="Kalkreuter E."/>
            <person name="Kautsar S.A."/>
            <person name="Yang D."/>
            <person name="Bader C.D."/>
            <person name="Teijaro C.N."/>
            <person name="Fluegel L."/>
            <person name="Davis C.M."/>
            <person name="Simpson J.R."/>
            <person name="Lauterbach L."/>
            <person name="Steele A.D."/>
            <person name="Gui C."/>
            <person name="Meng S."/>
            <person name="Li G."/>
            <person name="Viehrig K."/>
            <person name="Ye F."/>
            <person name="Su P."/>
            <person name="Kiefer A.F."/>
            <person name="Nichols A."/>
            <person name="Cepeda A.J."/>
            <person name="Yan W."/>
            <person name="Fan B."/>
            <person name="Jiang Y."/>
            <person name="Adhikari A."/>
            <person name="Zheng C.-J."/>
            <person name="Schuster L."/>
            <person name="Cowan T.M."/>
            <person name="Smanski M.J."/>
            <person name="Chevrette M.G."/>
            <person name="De Carvalho L.P.S."/>
            <person name="Shen B."/>
        </authorList>
    </citation>
    <scope>NUCLEOTIDE SEQUENCE [LARGE SCALE GENOMIC DNA]</scope>
    <source>
        <strain evidence="2 3">NPDC004119</strain>
    </source>
</reference>
<keyword evidence="1" id="KW-0812">Transmembrane</keyword>
<keyword evidence="1" id="KW-0472">Membrane</keyword>
<evidence type="ECO:0000313" key="3">
    <source>
        <dbReference type="Proteomes" id="UP001601442"/>
    </source>
</evidence>
<feature type="transmembrane region" description="Helical" evidence="1">
    <location>
        <begin position="12"/>
        <end position="31"/>
    </location>
</feature>
<organism evidence="2 3">
    <name type="scientific">Nocardia aobensis</name>
    <dbReference type="NCBI Taxonomy" id="257277"/>
    <lineage>
        <taxon>Bacteria</taxon>
        <taxon>Bacillati</taxon>
        <taxon>Actinomycetota</taxon>
        <taxon>Actinomycetes</taxon>
        <taxon>Mycobacteriales</taxon>
        <taxon>Nocardiaceae</taxon>
        <taxon>Nocardia</taxon>
    </lineage>
</organism>